<reference evidence="2" key="2">
    <citation type="submission" date="2020-10" db="UniProtKB">
        <authorList>
            <consortium name="WormBaseParasite"/>
        </authorList>
    </citation>
    <scope>IDENTIFICATION</scope>
</reference>
<name>A0A7E4USP7_PANRE</name>
<keyword evidence="1" id="KW-1185">Reference proteome</keyword>
<organism evidence="1 2">
    <name type="scientific">Panagrellus redivivus</name>
    <name type="common">Microworm</name>
    <dbReference type="NCBI Taxonomy" id="6233"/>
    <lineage>
        <taxon>Eukaryota</taxon>
        <taxon>Metazoa</taxon>
        <taxon>Ecdysozoa</taxon>
        <taxon>Nematoda</taxon>
        <taxon>Chromadorea</taxon>
        <taxon>Rhabditida</taxon>
        <taxon>Tylenchina</taxon>
        <taxon>Panagrolaimomorpha</taxon>
        <taxon>Panagrolaimoidea</taxon>
        <taxon>Panagrolaimidae</taxon>
        <taxon>Panagrellus</taxon>
    </lineage>
</organism>
<protein>
    <submittedName>
        <fullName evidence="2">Ribosome biogenesis protein</fullName>
    </submittedName>
</protein>
<evidence type="ECO:0000313" key="2">
    <source>
        <dbReference type="WBParaSite" id="Pan_g12251.t1"/>
    </source>
</evidence>
<sequence length="229" mass="26432">MSPQQMKSKIKSIDFSTLPYSFQCRLTDLTPPKILFNLRHTGHTICKLTSRRGHFARILIVTTWNQLARQNHITSLENNKIYGFRSLTLVEALKCKHLYVRNHLVLSLTTQQSKLLKPSLVPIYGNIVFMCGPTMSDVIKFLHPRLIGFQLSDPNILTTRQAMNQFVQTVLKFTHTRKRAIIIAYSNVISPQFYHELKTIVESERPSYRVVLKGEVVTVKHKSLMKLNV</sequence>
<evidence type="ECO:0000313" key="1">
    <source>
        <dbReference type="Proteomes" id="UP000492821"/>
    </source>
</evidence>
<dbReference type="WBParaSite" id="Pan_g12251.t1">
    <property type="protein sequence ID" value="Pan_g12251.t1"/>
    <property type="gene ID" value="Pan_g12251"/>
</dbReference>
<dbReference type="Proteomes" id="UP000492821">
    <property type="component" value="Unassembled WGS sequence"/>
</dbReference>
<accession>A0A7E4USP7</accession>
<proteinExistence type="predicted"/>
<dbReference type="AlphaFoldDB" id="A0A7E4USP7"/>
<reference evidence="1" key="1">
    <citation type="journal article" date="2013" name="Genetics">
        <title>The draft genome and transcriptome of Panagrellus redivivus are shaped by the harsh demands of a free-living lifestyle.</title>
        <authorList>
            <person name="Srinivasan J."/>
            <person name="Dillman A.R."/>
            <person name="Macchietto M.G."/>
            <person name="Heikkinen L."/>
            <person name="Lakso M."/>
            <person name="Fracchia K.M."/>
            <person name="Antoshechkin I."/>
            <person name="Mortazavi A."/>
            <person name="Wong G."/>
            <person name="Sternberg P.W."/>
        </authorList>
    </citation>
    <scope>NUCLEOTIDE SEQUENCE [LARGE SCALE GENOMIC DNA]</scope>
    <source>
        <strain evidence="1">MT8872</strain>
    </source>
</reference>